<gene>
    <name evidence="3" type="primary">Aste57867_20045</name>
    <name evidence="2" type="ORF">As57867_019979</name>
    <name evidence="3" type="ORF">ASTE57867_20045</name>
</gene>
<protein>
    <submittedName>
        <fullName evidence="3">Aste57867_20045 protein</fullName>
    </submittedName>
</protein>
<feature type="compositionally biased region" description="Basic and acidic residues" evidence="1">
    <location>
        <begin position="1"/>
        <end position="13"/>
    </location>
</feature>
<evidence type="ECO:0000256" key="1">
    <source>
        <dbReference type="SAM" id="MobiDB-lite"/>
    </source>
</evidence>
<sequence>MSKRHREGEGDVKKRARKAAHAENQRAHVRRRQAHTETLEADVDALQVETARLEGQIAVLQLHPTTLNTKRTEKLLHEYVRLFEYGYLQSHASQVPFIRAVMREDVVSHGFVGVNNFLETFRRYCSVDTSFEMRFLNCVCVEPEDAAVSCILHVMVSQRITRGLLALYFPDVLHNEPLVQRLIGARLDIRTTSIFVFDSSGRISENSGTMELVSAFVKLVQNLELACMIVEGNRLHPKHYIRA</sequence>
<proteinExistence type="predicted"/>
<reference evidence="2" key="2">
    <citation type="submission" date="2019-06" db="EMBL/GenBank/DDBJ databases">
        <title>Genomics analysis of Aphanomyces spp. identifies a new class of oomycete effector associated with host adaptation.</title>
        <authorList>
            <person name="Gaulin E."/>
        </authorList>
    </citation>
    <scope>NUCLEOTIDE SEQUENCE</scope>
    <source>
        <strain evidence="2">CBS 578.67</strain>
    </source>
</reference>
<reference evidence="3 4" key="1">
    <citation type="submission" date="2019-03" db="EMBL/GenBank/DDBJ databases">
        <authorList>
            <person name="Gaulin E."/>
            <person name="Dumas B."/>
        </authorList>
    </citation>
    <scope>NUCLEOTIDE SEQUENCE [LARGE SCALE GENOMIC DNA]</scope>
    <source>
        <strain evidence="3">CBS 568.67</strain>
    </source>
</reference>
<dbReference type="AlphaFoldDB" id="A0A485LEN2"/>
<dbReference type="Proteomes" id="UP000332933">
    <property type="component" value="Unassembled WGS sequence"/>
</dbReference>
<evidence type="ECO:0000313" key="2">
    <source>
        <dbReference type="EMBL" id="KAF0688333.1"/>
    </source>
</evidence>
<evidence type="ECO:0000313" key="4">
    <source>
        <dbReference type="Proteomes" id="UP000332933"/>
    </source>
</evidence>
<keyword evidence="4" id="KW-1185">Reference proteome</keyword>
<dbReference type="OrthoDB" id="63453at2759"/>
<dbReference type="EMBL" id="CAADRA010006758">
    <property type="protein sequence ID" value="VFT96741.1"/>
    <property type="molecule type" value="Genomic_DNA"/>
</dbReference>
<organism evidence="3 4">
    <name type="scientific">Aphanomyces stellatus</name>
    <dbReference type="NCBI Taxonomy" id="120398"/>
    <lineage>
        <taxon>Eukaryota</taxon>
        <taxon>Sar</taxon>
        <taxon>Stramenopiles</taxon>
        <taxon>Oomycota</taxon>
        <taxon>Saprolegniomycetes</taxon>
        <taxon>Saprolegniales</taxon>
        <taxon>Verrucalvaceae</taxon>
        <taxon>Aphanomyces</taxon>
    </lineage>
</organism>
<dbReference type="EMBL" id="VJMH01006735">
    <property type="protein sequence ID" value="KAF0688333.1"/>
    <property type="molecule type" value="Genomic_DNA"/>
</dbReference>
<evidence type="ECO:0000313" key="3">
    <source>
        <dbReference type="EMBL" id="VFT96741.1"/>
    </source>
</evidence>
<accession>A0A485LEN2</accession>
<name>A0A485LEN2_9STRA</name>
<feature type="region of interest" description="Disordered" evidence="1">
    <location>
        <begin position="1"/>
        <end position="35"/>
    </location>
</feature>